<dbReference type="SUPFAM" id="SSF56112">
    <property type="entry name" value="Protein kinase-like (PK-like)"/>
    <property type="match status" value="1"/>
</dbReference>
<dbReference type="Proteomes" id="UP001222325">
    <property type="component" value="Unassembled WGS sequence"/>
</dbReference>
<evidence type="ECO:0000313" key="3">
    <source>
        <dbReference type="Proteomes" id="UP001222325"/>
    </source>
</evidence>
<organism evidence="2 3">
    <name type="scientific">Mycena belliarum</name>
    <dbReference type="NCBI Taxonomy" id="1033014"/>
    <lineage>
        <taxon>Eukaryota</taxon>
        <taxon>Fungi</taxon>
        <taxon>Dikarya</taxon>
        <taxon>Basidiomycota</taxon>
        <taxon>Agaricomycotina</taxon>
        <taxon>Agaricomycetes</taxon>
        <taxon>Agaricomycetidae</taxon>
        <taxon>Agaricales</taxon>
        <taxon>Marasmiineae</taxon>
        <taxon>Mycenaceae</taxon>
        <taxon>Mycena</taxon>
    </lineage>
</organism>
<comment type="caution">
    <text evidence="2">The sequence shown here is derived from an EMBL/GenBank/DDBJ whole genome shotgun (WGS) entry which is preliminary data.</text>
</comment>
<keyword evidence="1" id="KW-0812">Transmembrane</keyword>
<protein>
    <recommendedName>
        <fullName evidence="4">Protein kinase domain-containing protein</fullName>
    </recommendedName>
</protein>
<evidence type="ECO:0000313" key="2">
    <source>
        <dbReference type="EMBL" id="KAJ7076242.1"/>
    </source>
</evidence>
<evidence type="ECO:0000256" key="1">
    <source>
        <dbReference type="SAM" id="Phobius"/>
    </source>
</evidence>
<keyword evidence="1" id="KW-0472">Membrane</keyword>
<keyword evidence="1" id="KW-1133">Transmembrane helix</keyword>
<keyword evidence="3" id="KW-1185">Reference proteome</keyword>
<evidence type="ECO:0008006" key="4">
    <source>
        <dbReference type="Google" id="ProtNLM"/>
    </source>
</evidence>
<proteinExistence type="predicted"/>
<name>A0AAD6XJV0_9AGAR</name>
<dbReference type="EMBL" id="JARJCN010000083">
    <property type="protein sequence ID" value="KAJ7076242.1"/>
    <property type="molecule type" value="Genomic_DNA"/>
</dbReference>
<reference evidence="2" key="1">
    <citation type="submission" date="2023-03" db="EMBL/GenBank/DDBJ databases">
        <title>Massive genome expansion in bonnet fungi (Mycena s.s.) driven by repeated elements and novel gene families across ecological guilds.</title>
        <authorList>
            <consortium name="Lawrence Berkeley National Laboratory"/>
            <person name="Harder C.B."/>
            <person name="Miyauchi S."/>
            <person name="Viragh M."/>
            <person name="Kuo A."/>
            <person name="Thoen E."/>
            <person name="Andreopoulos B."/>
            <person name="Lu D."/>
            <person name="Skrede I."/>
            <person name="Drula E."/>
            <person name="Henrissat B."/>
            <person name="Morin E."/>
            <person name="Kohler A."/>
            <person name="Barry K."/>
            <person name="LaButti K."/>
            <person name="Morin E."/>
            <person name="Salamov A."/>
            <person name="Lipzen A."/>
            <person name="Mereny Z."/>
            <person name="Hegedus B."/>
            <person name="Baldrian P."/>
            <person name="Stursova M."/>
            <person name="Weitz H."/>
            <person name="Taylor A."/>
            <person name="Grigoriev I.V."/>
            <person name="Nagy L.G."/>
            <person name="Martin F."/>
            <person name="Kauserud H."/>
        </authorList>
    </citation>
    <scope>NUCLEOTIDE SEQUENCE</scope>
    <source>
        <strain evidence="2">CBHHK173m</strain>
    </source>
</reference>
<sequence length="154" mass="16853">MQALQGAAIPKLIGMYTTKDGKKTVLMMSYAGKASSSLSELGPCDKLALFHRLVCLHKVGVQHNDLDPRNVSTQSSSGPTIIDFDQASLDHNCPGVLCTELQQFAQALNLDPAAQIKTLSEETAIRWNLYVIVAAFISAVVPTLFRLLRRLRNI</sequence>
<accession>A0AAD6XJV0</accession>
<dbReference type="AlphaFoldDB" id="A0AAD6XJV0"/>
<dbReference type="InterPro" id="IPR011009">
    <property type="entry name" value="Kinase-like_dom_sf"/>
</dbReference>
<gene>
    <name evidence="2" type="ORF">B0H15DRAFT_805691</name>
</gene>
<feature type="transmembrane region" description="Helical" evidence="1">
    <location>
        <begin position="127"/>
        <end position="148"/>
    </location>
</feature>